<sequence>IGSVLLMILGATALISERKGLDNSIQVLVGGFAVAIGVLIFLISFFAWCGVVRESAFLLTLYAAVLLIIFFFQLALSALAFMKIRNGEGQLNDTVRESLNIRFTKGTKDEISDIQQTFECCGTDDYEYWTEERGKELPRSCCEKYICVHGPYEKGCIEAIVNIVSNNVRIVGIIAIVFSQIELVGAALITLGTIYKINFNDVNNAIPDAYEHFHLIPILTIVVGSIIFLIAFFGCCGAVRNSPCLLTTYAIILLTIFILQITLGVFIFLEVKNEKDLNKNVKQTIAKIFSNYEKEQELVDFIQQELKCCGTTGPDYWQENGKEVPKSCCEDESCSKSEYYSSGCQDKFYDFLMDSAKIVGITVLALSATEIAGAGILAVGIILKLQNNEIQNFIPDKYHLGLPPILLIIIGSIIFVTSFFGCCGAIRESTCMLTTFAIILLTLLIIQIAIGAYAFLQVGDTVDLKASVKQVVQKSFIQYNTSKSAQEEFDFLQTFLPCCGVNNKTDWKWEDGKLPTSCCKNNNNCTVSSNNVHEHGCAIMAYKRFKSGLDLLGILAVAIAAIEILTFYLY</sequence>
<dbReference type="PRINTS" id="PR00259">
    <property type="entry name" value="TMFOUR"/>
</dbReference>
<feature type="transmembrane region" description="Helical" evidence="6">
    <location>
        <begin position="27"/>
        <end position="48"/>
    </location>
</feature>
<reference evidence="7 8" key="1">
    <citation type="submission" date="2017-03" db="EMBL/GenBank/DDBJ databases">
        <title>Genome of the blue death feigning beetle - Asbolus verrucosus.</title>
        <authorList>
            <person name="Rider S.D."/>
        </authorList>
    </citation>
    <scope>NUCLEOTIDE SEQUENCE [LARGE SCALE GENOMIC DNA]</scope>
    <source>
        <strain evidence="7">Butters</strain>
        <tissue evidence="7">Head and leg muscle</tissue>
    </source>
</reference>
<dbReference type="InterPro" id="IPR018499">
    <property type="entry name" value="Tetraspanin/Peripherin"/>
</dbReference>
<dbReference type="SUPFAM" id="SSF48652">
    <property type="entry name" value="Tetraspanin"/>
    <property type="match status" value="3"/>
</dbReference>
<dbReference type="Gene3D" id="1.10.1450.10">
    <property type="entry name" value="Tetraspanin"/>
    <property type="match status" value="3"/>
</dbReference>
<keyword evidence="8" id="KW-1185">Reference proteome</keyword>
<feature type="transmembrane region" description="Helical" evidence="6">
    <location>
        <begin position="549"/>
        <end position="569"/>
    </location>
</feature>
<feature type="transmembrane region" description="Helical" evidence="6">
    <location>
        <begin position="358"/>
        <end position="383"/>
    </location>
</feature>
<dbReference type="GO" id="GO:0005886">
    <property type="term" value="C:plasma membrane"/>
    <property type="evidence" value="ECO:0007669"/>
    <property type="project" value="TreeGrafter"/>
</dbReference>
<dbReference type="Proteomes" id="UP000292052">
    <property type="component" value="Unassembled WGS sequence"/>
</dbReference>
<evidence type="ECO:0000256" key="5">
    <source>
        <dbReference type="ARBA" id="ARBA00023136"/>
    </source>
</evidence>
<evidence type="ECO:0000256" key="4">
    <source>
        <dbReference type="ARBA" id="ARBA00022989"/>
    </source>
</evidence>
<gene>
    <name evidence="7" type="ORF">BDFB_003292</name>
</gene>
<protein>
    <submittedName>
        <fullName evidence="7">CD63 antigen</fullName>
    </submittedName>
</protein>
<dbReference type="EMBL" id="QDEB01000450">
    <property type="protein sequence ID" value="RZC43280.1"/>
    <property type="molecule type" value="Genomic_DNA"/>
</dbReference>
<evidence type="ECO:0000256" key="6">
    <source>
        <dbReference type="SAM" id="Phobius"/>
    </source>
</evidence>
<comment type="subcellular location">
    <subcellularLocation>
        <location evidence="1">Membrane</location>
        <topology evidence="1">Multi-pass membrane protein</topology>
    </subcellularLocation>
</comment>
<dbReference type="PANTHER" id="PTHR19282">
    <property type="entry name" value="TETRASPANIN"/>
    <property type="match status" value="1"/>
</dbReference>
<dbReference type="OrthoDB" id="71600at2759"/>
<comment type="caution">
    <text evidence="7">The sequence shown here is derived from an EMBL/GenBank/DDBJ whole genome shotgun (WGS) entry which is preliminary data.</text>
</comment>
<feature type="transmembrane region" description="Helical" evidence="6">
    <location>
        <begin position="246"/>
        <end position="269"/>
    </location>
</feature>
<name>A0A482WDN2_ASBVE</name>
<dbReference type="Pfam" id="PF00335">
    <property type="entry name" value="Tetraspanin"/>
    <property type="match status" value="1"/>
</dbReference>
<dbReference type="PROSITE" id="PS00421">
    <property type="entry name" value="TM4_1"/>
    <property type="match status" value="1"/>
</dbReference>
<organism evidence="7 8">
    <name type="scientific">Asbolus verrucosus</name>
    <name type="common">Desert ironclad beetle</name>
    <dbReference type="NCBI Taxonomy" id="1661398"/>
    <lineage>
        <taxon>Eukaryota</taxon>
        <taxon>Metazoa</taxon>
        <taxon>Ecdysozoa</taxon>
        <taxon>Arthropoda</taxon>
        <taxon>Hexapoda</taxon>
        <taxon>Insecta</taxon>
        <taxon>Pterygota</taxon>
        <taxon>Neoptera</taxon>
        <taxon>Endopterygota</taxon>
        <taxon>Coleoptera</taxon>
        <taxon>Polyphaga</taxon>
        <taxon>Cucujiformia</taxon>
        <taxon>Tenebrionidae</taxon>
        <taxon>Pimeliinae</taxon>
        <taxon>Asbolus</taxon>
    </lineage>
</organism>
<accession>A0A482WDN2</accession>
<dbReference type="PANTHER" id="PTHR19282:SF521">
    <property type="entry name" value="IP01817P-RELATED"/>
    <property type="match status" value="1"/>
</dbReference>
<feature type="transmembrane region" description="Helical" evidence="6">
    <location>
        <begin position="60"/>
        <end position="82"/>
    </location>
</feature>
<evidence type="ECO:0000313" key="8">
    <source>
        <dbReference type="Proteomes" id="UP000292052"/>
    </source>
</evidence>
<comment type="similarity">
    <text evidence="2">Belongs to the tetraspanin (TM4SF) family.</text>
</comment>
<keyword evidence="3 6" id="KW-0812">Transmembrane</keyword>
<dbReference type="CDD" id="cd03127">
    <property type="entry name" value="tetraspanin_LEL"/>
    <property type="match status" value="3"/>
</dbReference>
<dbReference type="AlphaFoldDB" id="A0A482WDN2"/>
<evidence type="ECO:0000256" key="1">
    <source>
        <dbReference type="ARBA" id="ARBA00004141"/>
    </source>
</evidence>
<keyword evidence="4 6" id="KW-1133">Transmembrane helix</keyword>
<evidence type="ECO:0000256" key="3">
    <source>
        <dbReference type="ARBA" id="ARBA00022692"/>
    </source>
</evidence>
<dbReference type="InterPro" id="IPR018503">
    <property type="entry name" value="Tetraspanin_CS"/>
</dbReference>
<feature type="transmembrane region" description="Helical" evidence="6">
    <location>
        <begin position="215"/>
        <end position="239"/>
    </location>
</feature>
<feature type="transmembrane region" description="Helical" evidence="6">
    <location>
        <begin position="433"/>
        <end position="456"/>
    </location>
</feature>
<feature type="transmembrane region" description="Helical" evidence="6">
    <location>
        <begin position="170"/>
        <end position="195"/>
    </location>
</feature>
<keyword evidence="5 6" id="KW-0472">Membrane</keyword>
<proteinExistence type="inferred from homology"/>
<feature type="transmembrane region" description="Helical" evidence="6">
    <location>
        <begin position="404"/>
        <end position="427"/>
    </location>
</feature>
<dbReference type="InterPro" id="IPR008952">
    <property type="entry name" value="Tetraspanin_EC2_sf"/>
</dbReference>
<evidence type="ECO:0000256" key="2">
    <source>
        <dbReference type="ARBA" id="ARBA00006840"/>
    </source>
</evidence>
<feature type="non-terminal residue" evidence="7">
    <location>
        <position position="1"/>
    </location>
</feature>
<evidence type="ECO:0000313" key="7">
    <source>
        <dbReference type="EMBL" id="RZC43280.1"/>
    </source>
</evidence>